<proteinExistence type="predicted"/>
<dbReference type="Proteomes" id="UP001500021">
    <property type="component" value="Unassembled WGS sequence"/>
</dbReference>
<keyword evidence="2" id="KW-1185">Reference proteome</keyword>
<sequence length="143" mass="16583">MFLLKYLSIPFLLLLVSCGNEKEEITTIDNPKFVAVAFFDALYNEKNIEKAALVCDDKLSRLVLHYRSPEAVGRHLFNMSYDKVEVKPDDSGVKIREQFKGSAIVTVYFDGYYNDNRLKDVKRISLIQRKGKWVIDKILKDPF</sequence>
<evidence type="ECO:0008006" key="3">
    <source>
        <dbReference type="Google" id="ProtNLM"/>
    </source>
</evidence>
<comment type="caution">
    <text evidence="1">The sequence shown here is derived from an EMBL/GenBank/DDBJ whole genome shotgun (WGS) entry which is preliminary data.</text>
</comment>
<accession>A0ABP3WJW9</accession>
<reference evidence="2" key="1">
    <citation type="journal article" date="2019" name="Int. J. Syst. Evol. Microbiol.">
        <title>The Global Catalogue of Microorganisms (GCM) 10K type strain sequencing project: providing services to taxonomists for standard genome sequencing and annotation.</title>
        <authorList>
            <consortium name="The Broad Institute Genomics Platform"/>
            <consortium name="The Broad Institute Genome Sequencing Center for Infectious Disease"/>
            <person name="Wu L."/>
            <person name="Ma J."/>
        </authorList>
    </citation>
    <scope>NUCLEOTIDE SEQUENCE [LARGE SCALE GENOMIC DNA]</scope>
    <source>
        <strain evidence="2">JCM 15608</strain>
    </source>
</reference>
<protein>
    <recommendedName>
        <fullName evidence="3">Lipoprotein</fullName>
    </recommendedName>
</protein>
<evidence type="ECO:0000313" key="2">
    <source>
        <dbReference type="Proteomes" id="UP001500021"/>
    </source>
</evidence>
<organism evidence="1 2">
    <name type="scientific">Colwellia asteriadis</name>
    <dbReference type="NCBI Taxonomy" id="517723"/>
    <lineage>
        <taxon>Bacteria</taxon>
        <taxon>Pseudomonadati</taxon>
        <taxon>Pseudomonadota</taxon>
        <taxon>Gammaproteobacteria</taxon>
        <taxon>Alteromonadales</taxon>
        <taxon>Colwelliaceae</taxon>
        <taxon>Colwellia</taxon>
    </lineage>
</organism>
<evidence type="ECO:0000313" key="1">
    <source>
        <dbReference type="EMBL" id="GAA0819658.1"/>
    </source>
</evidence>
<dbReference type="RefSeq" id="WP_215980478.1">
    <property type="nucleotide sequence ID" value="NZ_BAAAFA010000008.1"/>
</dbReference>
<name>A0ABP3WJW9_9GAMM</name>
<dbReference type="EMBL" id="BAAAFA010000008">
    <property type="protein sequence ID" value="GAA0819658.1"/>
    <property type="molecule type" value="Genomic_DNA"/>
</dbReference>
<gene>
    <name evidence="1" type="ORF">GCM10009111_24000</name>
</gene>
<dbReference type="PROSITE" id="PS51257">
    <property type="entry name" value="PROKAR_LIPOPROTEIN"/>
    <property type="match status" value="1"/>
</dbReference>